<dbReference type="Proteomes" id="UP000606786">
    <property type="component" value="Unassembled WGS sequence"/>
</dbReference>
<gene>
    <name evidence="1" type="ORF">CCAP1982_LOCUS6376</name>
</gene>
<evidence type="ECO:0000313" key="2">
    <source>
        <dbReference type="Proteomes" id="UP000606786"/>
    </source>
</evidence>
<accession>A0A811UFW7</accession>
<proteinExistence type="predicted"/>
<name>A0A811UFW7_CERCA</name>
<dbReference type="AlphaFoldDB" id="A0A811UFW7"/>
<sequence length="113" mass="12848">MRVCNCPHCECYIMVNSKGLRASQRVGVCNEAHKTNAGNHQQLEEHRANRLIAAANNRITRFTRLQWTFAKSSNRFNGDRTKAALSTRSLPLHTLTHKLWLCVGNKCHLVSSF</sequence>
<reference evidence="1" key="1">
    <citation type="submission" date="2020-11" db="EMBL/GenBank/DDBJ databases">
        <authorList>
            <person name="Whitehead M."/>
        </authorList>
    </citation>
    <scope>NUCLEOTIDE SEQUENCE</scope>
    <source>
        <strain evidence="1">EGII</strain>
    </source>
</reference>
<keyword evidence="2" id="KW-1185">Reference proteome</keyword>
<dbReference type="EMBL" id="CAJHJT010000012">
    <property type="protein sequence ID" value="CAD6997744.1"/>
    <property type="molecule type" value="Genomic_DNA"/>
</dbReference>
<organism evidence="1 2">
    <name type="scientific">Ceratitis capitata</name>
    <name type="common">Mediterranean fruit fly</name>
    <name type="synonym">Tephritis capitata</name>
    <dbReference type="NCBI Taxonomy" id="7213"/>
    <lineage>
        <taxon>Eukaryota</taxon>
        <taxon>Metazoa</taxon>
        <taxon>Ecdysozoa</taxon>
        <taxon>Arthropoda</taxon>
        <taxon>Hexapoda</taxon>
        <taxon>Insecta</taxon>
        <taxon>Pterygota</taxon>
        <taxon>Neoptera</taxon>
        <taxon>Endopterygota</taxon>
        <taxon>Diptera</taxon>
        <taxon>Brachycera</taxon>
        <taxon>Muscomorpha</taxon>
        <taxon>Tephritoidea</taxon>
        <taxon>Tephritidae</taxon>
        <taxon>Ceratitis</taxon>
        <taxon>Ceratitis</taxon>
    </lineage>
</organism>
<comment type="caution">
    <text evidence="1">The sequence shown here is derived from an EMBL/GenBank/DDBJ whole genome shotgun (WGS) entry which is preliminary data.</text>
</comment>
<protein>
    <submittedName>
        <fullName evidence="1">(Mediterranean fruit fly) hypothetical protein</fullName>
    </submittedName>
</protein>
<evidence type="ECO:0000313" key="1">
    <source>
        <dbReference type="EMBL" id="CAD6997744.1"/>
    </source>
</evidence>